<feature type="non-terminal residue" evidence="1">
    <location>
        <position position="1"/>
    </location>
</feature>
<evidence type="ECO:0000313" key="1">
    <source>
        <dbReference type="EMBL" id="MBA0089178.1"/>
    </source>
</evidence>
<dbReference type="Proteomes" id="UP000567293">
    <property type="component" value="Unassembled WGS sequence"/>
</dbReference>
<dbReference type="EMBL" id="JACDQQ010002863">
    <property type="protein sequence ID" value="MBA0089178.1"/>
    <property type="molecule type" value="Genomic_DNA"/>
</dbReference>
<dbReference type="AlphaFoldDB" id="A0A7V8NX88"/>
<sequence>LFKQGRASPSQYNFWRQQTQAIQDVSAYAFNVANLTGEAAPEQIQITRASANFLRLCCAEVVRGRTYTAEEDLPHAPKTAVRTESASVDPSLVLYGC</sequence>
<keyword evidence="2" id="KW-1185">Reference proteome</keyword>
<proteinExistence type="predicted"/>
<reference evidence="1" key="1">
    <citation type="submission" date="2020-06" db="EMBL/GenBank/DDBJ databases">
        <title>Legume-microbial interactions unlock mineral nutrients during tropical forest succession.</title>
        <authorList>
            <person name="Epihov D.Z."/>
        </authorList>
    </citation>
    <scope>NUCLEOTIDE SEQUENCE [LARGE SCALE GENOMIC DNA]</scope>
    <source>
        <strain evidence="1">Pan2503</strain>
    </source>
</reference>
<organism evidence="1 2">
    <name type="scientific">Candidatus Acidiferrum panamense</name>
    <dbReference type="NCBI Taxonomy" id="2741543"/>
    <lineage>
        <taxon>Bacteria</taxon>
        <taxon>Pseudomonadati</taxon>
        <taxon>Acidobacteriota</taxon>
        <taxon>Terriglobia</taxon>
        <taxon>Candidatus Acidiferrales</taxon>
        <taxon>Candidatus Acidiferrum</taxon>
    </lineage>
</organism>
<name>A0A7V8NX88_9BACT</name>
<accession>A0A7V8NX88</accession>
<comment type="caution">
    <text evidence="1">The sequence shown here is derived from an EMBL/GenBank/DDBJ whole genome shotgun (WGS) entry which is preliminary data.</text>
</comment>
<evidence type="ECO:0000313" key="2">
    <source>
        <dbReference type="Proteomes" id="UP000567293"/>
    </source>
</evidence>
<gene>
    <name evidence="1" type="ORF">HRJ53_29660</name>
</gene>
<protein>
    <submittedName>
        <fullName evidence="1">Uncharacterized protein</fullName>
    </submittedName>
</protein>